<dbReference type="InParanoid" id="H2YGI9"/>
<dbReference type="OMA" id="KCIGYHN"/>
<dbReference type="Pfam" id="PF01529">
    <property type="entry name" value="DHHC"/>
    <property type="match status" value="1"/>
</dbReference>
<organism evidence="9 10">
    <name type="scientific">Ciona savignyi</name>
    <name type="common">Pacific transparent sea squirt</name>
    <dbReference type="NCBI Taxonomy" id="51511"/>
    <lineage>
        <taxon>Eukaryota</taxon>
        <taxon>Metazoa</taxon>
        <taxon>Chordata</taxon>
        <taxon>Tunicata</taxon>
        <taxon>Ascidiacea</taxon>
        <taxon>Phlebobranchia</taxon>
        <taxon>Cionidae</taxon>
        <taxon>Ciona</taxon>
    </lineage>
</organism>
<comment type="catalytic activity">
    <reaction evidence="7">
        <text>L-cysteinyl-[protein] + hexadecanoyl-CoA = S-hexadecanoyl-L-cysteinyl-[protein] + CoA</text>
        <dbReference type="Rhea" id="RHEA:36683"/>
        <dbReference type="Rhea" id="RHEA-COMP:10131"/>
        <dbReference type="Rhea" id="RHEA-COMP:11032"/>
        <dbReference type="ChEBI" id="CHEBI:29950"/>
        <dbReference type="ChEBI" id="CHEBI:57287"/>
        <dbReference type="ChEBI" id="CHEBI:57379"/>
        <dbReference type="ChEBI" id="CHEBI:74151"/>
        <dbReference type="EC" id="2.3.1.225"/>
    </reaction>
</comment>
<accession>H2YGI9</accession>
<dbReference type="EC" id="2.3.1.225" evidence="7"/>
<dbReference type="HOGENOM" id="CLU_027721_5_1_1"/>
<protein>
    <recommendedName>
        <fullName evidence="7">Palmitoyltransferase</fullName>
        <ecNumber evidence="7">2.3.1.225</ecNumber>
    </recommendedName>
</protein>
<dbReference type="GO" id="GO:0016020">
    <property type="term" value="C:membrane"/>
    <property type="evidence" value="ECO:0007669"/>
    <property type="project" value="UniProtKB-SubCell"/>
</dbReference>
<name>H2YGI9_CIOSA</name>
<comment type="domain">
    <text evidence="7">The DHHC domain is required for palmitoyltransferase activity.</text>
</comment>
<feature type="transmembrane region" description="Helical" evidence="7">
    <location>
        <begin position="98"/>
        <end position="117"/>
    </location>
</feature>
<evidence type="ECO:0000256" key="6">
    <source>
        <dbReference type="ARBA" id="ARBA00023315"/>
    </source>
</evidence>
<reference evidence="9" key="3">
    <citation type="submission" date="2025-09" db="UniProtKB">
        <authorList>
            <consortium name="Ensembl"/>
        </authorList>
    </citation>
    <scope>IDENTIFICATION</scope>
</reference>
<dbReference type="Ensembl" id="ENSCSAVT00000004502.1">
    <property type="protein sequence ID" value="ENSCSAVP00000004438.1"/>
    <property type="gene ID" value="ENSCSAVG00000002628.1"/>
</dbReference>
<keyword evidence="4 7" id="KW-1133">Transmembrane helix</keyword>
<comment type="similarity">
    <text evidence="7">Belongs to the DHHC palmitoyltransferase family.</text>
</comment>
<evidence type="ECO:0000256" key="4">
    <source>
        <dbReference type="ARBA" id="ARBA00022989"/>
    </source>
</evidence>
<dbReference type="eggNOG" id="KOG1311">
    <property type="taxonomic scope" value="Eukaryota"/>
</dbReference>
<reference evidence="9" key="2">
    <citation type="submission" date="2025-08" db="UniProtKB">
        <authorList>
            <consortium name="Ensembl"/>
        </authorList>
    </citation>
    <scope>IDENTIFICATION</scope>
</reference>
<feature type="transmembrane region" description="Helical" evidence="7">
    <location>
        <begin position="124"/>
        <end position="144"/>
    </location>
</feature>
<evidence type="ECO:0000256" key="3">
    <source>
        <dbReference type="ARBA" id="ARBA00022692"/>
    </source>
</evidence>
<evidence type="ECO:0000313" key="9">
    <source>
        <dbReference type="Ensembl" id="ENSCSAVP00000004438.1"/>
    </source>
</evidence>
<feature type="transmembrane region" description="Helical" evidence="7">
    <location>
        <begin position="150"/>
        <end position="183"/>
    </location>
</feature>
<comment type="subcellular location">
    <subcellularLocation>
        <location evidence="1">Membrane</location>
        <topology evidence="1">Multi-pass membrane protein</topology>
    </subcellularLocation>
</comment>
<keyword evidence="6 7" id="KW-0012">Acyltransferase</keyword>
<dbReference type="InterPro" id="IPR039859">
    <property type="entry name" value="PFA4/ZDH16/20/ERF2-like"/>
</dbReference>
<keyword evidence="2 7" id="KW-0808">Transferase</keyword>
<keyword evidence="3 7" id="KW-0812">Transmembrane</keyword>
<dbReference type="GeneTree" id="ENSGT00730000111268"/>
<feature type="transmembrane region" description="Helical" evidence="7">
    <location>
        <begin position="12"/>
        <end position="31"/>
    </location>
</feature>
<sequence>MYNNAQDLFWKRIGLIYVFINIAGNYILGITNKSFFYNGLLLTDPPKSWHFCNTCDQYCPPRTHHCDLCKSCILKQDHHCFFFAQCVGLRNQRYFIPYTMYVALGSLHAMYVLLIYADMVYVPLSWSFYAVISYTIPGILYNWMYDYGDVSFATVSCITLSYLTFSAGFGSLFLFISQCVLLVRGQTPHEYYKNIHTFNHGIKNNITQQFGRWWFVYFIIPLPRKMENEKKLPWGAPQYFKSV</sequence>
<evidence type="ECO:0000256" key="7">
    <source>
        <dbReference type="RuleBase" id="RU079119"/>
    </source>
</evidence>
<evidence type="ECO:0000256" key="1">
    <source>
        <dbReference type="ARBA" id="ARBA00004141"/>
    </source>
</evidence>
<proteinExistence type="inferred from homology"/>
<dbReference type="AlphaFoldDB" id="H2YGI9"/>
<evidence type="ECO:0000256" key="5">
    <source>
        <dbReference type="ARBA" id="ARBA00023136"/>
    </source>
</evidence>
<evidence type="ECO:0000256" key="2">
    <source>
        <dbReference type="ARBA" id="ARBA00022679"/>
    </source>
</evidence>
<dbReference type="Proteomes" id="UP000007875">
    <property type="component" value="Unassembled WGS sequence"/>
</dbReference>
<dbReference type="GO" id="GO:0019706">
    <property type="term" value="F:protein-cysteine S-palmitoyltransferase activity"/>
    <property type="evidence" value="ECO:0007669"/>
    <property type="project" value="UniProtKB-EC"/>
</dbReference>
<dbReference type="PANTHER" id="PTHR12246">
    <property type="entry name" value="PALMITOYLTRANSFERASE ZDHHC16"/>
    <property type="match status" value="1"/>
</dbReference>
<keyword evidence="10" id="KW-1185">Reference proteome</keyword>
<evidence type="ECO:0000313" key="10">
    <source>
        <dbReference type="Proteomes" id="UP000007875"/>
    </source>
</evidence>
<evidence type="ECO:0000259" key="8">
    <source>
        <dbReference type="Pfam" id="PF01529"/>
    </source>
</evidence>
<dbReference type="STRING" id="51511.ENSCSAVP00000004438"/>
<feature type="domain" description="Palmitoyltransferase DHHC" evidence="8">
    <location>
        <begin position="48"/>
        <end position="194"/>
    </location>
</feature>
<dbReference type="InterPro" id="IPR001594">
    <property type="entry name" value="Palmitoyltrfase_DHHC"/>
</dbReference>
<dbReference type="PROSITE" id="PS50216">
    <property type="entry name" value="DHHC"/>
    <property type="match status" value="1"/>
</dbReference>
<reference evidence="10" key="1">
    <citation type="submission" date="2003-08" db="EMBL/GenBank/DDBJ databases">
        <authorList>
            <person name="Birren B."/>
            <person name="Nusbaum C."/>
            <person name="Abebe A."/>
            <person name="Abouelleil A."/>
            <person name="Adekoya E."/>
            <person name="Ait-zahra M."/>
            <person name="Allen N."/>
            <person name="Allen T."/>
            <person name="An P."/>
            <person name="Anderson M."/>
            <person name="Anderson S."/>
            <person name="Arachchi H."/>
            <person name="Armbruster J."/>
            <person name="Bachantsang P."/>
            <person name="Baldwin J."/>
            <person name="Barry A."/>
            <person name="Bayul T."/>
            <person name="Blitshsteyn B."/>
            <person name="Bloom T."/>
            <person name="Blye J."/>
            <person name="Boguslavskiy L."/>
            <person name="Borowsky M."/>
            <person name="Boukhgalter B."/>
            <person name="Brunache A."/>
            <person name="Butler J."/>
            <person name="Calixte N."/>
            <person name="Calvo S."/>
            <person name="Camarata J."/>
            <person name="Campo K."/>
            <person name="Chang J."/>
            <person name="Cheshatsang Y."/>
            <person name="Citroen M."/>
            <person name="Collymore A."/>
            <person name="Considine T."/>
            <person name="Cook A."/>
            <person name="Cooke P."/>
            <person name="Corum B."/>
            <person name="Cuomo C."/>
            <person name="David R."/>
            <person name="Dawoe T."/>
            <person name="Degray S."/>
            <person name="Dodge S."/>
            <person name="Dooley K."/>
            <person name="Dorje P."/>
            <person name="Dorjee K."/>
            <person name="Dorris L."/>
            <person name="Duffey N."/>
            <person name="Dupes A."/>
            <person name="Elkins T."/>
            <person name="Engels R."/>
            <person name="Erickson J."/>
            <person name="Farina A."/>
            <person name="Faro S."/>
            <person name="Ferreira P."/>
            <person name="Fischer H."/>
            <person name="Fitzgerald M."/>
            <person name="Foley K."/>
            <person name="Gage D."/>
            <person name="Galagan J."/>
            <person name="Gearin G."/>
            <person name="Gnerre S."/>
            <person name="Gnirke A."/>
            <person name="Goyette A."/>
            <person name="Graham J."/>
            <person name="Grandbois E."/>
            <person name="Gyaltsen K."/>
            <person name="Hafez N."/>
            <person name="Hagopian D."/>
            <person name="Hagos B."/>
            <person name="Hall J."/>
            <person name="Hatcher B."/>
            <person name="Heller A."/>
            <person name="Higgins H."/>
            <person name="Honan T."/>
            <person name="Horn A."/>
            <person name="Houde N."/>
            <person name="Hughes L."/>
            <person name="Hulme W."/>
            <person name="Husby E."/>
            <person name="Iliev I."/>
            <person name="Jaffe D."/>
            <person name="Jones C."/>
            <person name="Kamal M."/>
            <person name="Kamat A."/>
            <person name="Kamvysselis M."/>
            <person name="Karlsson E."/>
            <person name="Kells C."/>
            <person name="Kieu A."/>
            <person name="Kisner P."/>
            <person name="Kodira C."/>
            <person name="Kulbokas E."/>
            <person name="Labutti K."/>
            <person name="Lama D."/>
            <person name="Landers T."/>
            <person name="Leger J."/>
            <person name="Levine S."/>
            <person name="Lewis D."/>
            <person name="Lewis T."/>
            <person name="Lindblad-toh K."/>
            <person name="Liu X."/>
            <person name="Lokyitsang T."/>
            <person name="Lokyitsang Y."/>
            <person name="Lucien O."/>
            <person name="Lui A."/>
            <person name="Ma L.J."/>
            <person name="Mabbitt R."/>
            <person name="Macdonald J."/>
            <person name="Maclean C."/>
            <person name="Major J."/>
            <person name="Manning J."/>
            <person name="Marabella R."/>
            <person name="Maru K."/>
            <person name="Matthews C."/>
            <person name="Mauceli E."/>
            <person name="Mccarthy M."/>
            <person name="Mcdonough S."/>
            <person name="Mcghee T."/>
            <person name="Meldrim J."/>
            <person name="Meneus L."/>
            <person name="Mesirov J."/>
            <person name="Mihalev A."/>
            <person name="Mihova T."/>
            <person name="Mikkelsen T."/>
            <person name="Mlenga V."/>
            <person name="Moru K."/>
            <person name="Mozes J."/>
            <person name="Mulrain L."/>
            <person name="Munson G."/>
            <person name="Naylor J."/>
            <person name="Newes C."/>
            <person name="Nguyen C."/>
            <person name="Nguyen N."/>
            <person name="Nguyen T."/>
            <person name="Nicol R."/>
            <person name="Nielsen C."/>
            <person name="Nizzari M."/>
            <person name="Norbu C."/>
            <person name="Norbu N."/>
            <person name="O'donnell P."/>
            <person name="Okoawo O."/>
            <person name="O'leary S."/>
            <person name="Omotosho B."/>
            <person name="O'neill K."/>
            <person name="Osman S."/>
            <person name="Parker S."/>
            <person name="Perrin D."/>
            <person name="Phunkhang P."/>
            <person name="Piqani B."/>
            <person name="Purcell S."/>
            <person name="Rachupka T."/>
            <person name="Ramasamy U."/>
            <person name="Rameau R."/>
            <person name="Ray V."/>
            <person name="Raymond C."/>
            <person name="Retta R."/>
            <person name="Richardson S."/>
            <person name="Rise C."/>
            <person name="Rodriguez J."/>
            <person name="Rogers J."/>
            <person name="Rogov P."/>
            <person name="Rutman M."/>
            <person name="Schupbach R."/>
            <person name="Seaman C."/>
            <person name="Settipalli S."/>
            <person name="Sharpe T."/>
            <person name="Sheridan J."/>
            <person name="Sherpa N."/>
            <person name="Shi J."/>
            <person name="Smirnov S."/>
            <person name="Smith C."/>
            <person name="Sougnez C."/>
            <person name="Spencer B."/>
            <person name="Stalker J."/>
            <person name="Stange-thomann N."/>
            <person name="Stavropoulos S."/>
            <person name="Stetson K."/>
            <person name="Stone C."/>
            <person name="Stone S."/>
            <person name="Stubbs M."/>
            <person name="Talamas J."/>
            <person name="Tchuinga P."/>
            <person name="Tenzing P."/>
            <person name="Tesfaye S."/>
            <person name="Theodore J."/>
            <person name="Thoulutsang Y."/>
            <person name="Topham K."/>
            <person name="Towey S."/>
            <person name="Tsamla T."/>
            <person name="Tsomo N."/>
            <person name="Vallee D."/>
            <person name="Vassiliev H."/>
            <person name="Venkataraman V."/>
            <person name="Vinson J."/>
            <person name="Vo A."/>
            <person name="Wade C."/>
            <person name="Wang S."/>
            <person name="Wangchuk T."/>
            <person name="Wangdi T."/>
            <person name="Whittaker C."/>
            <person name="Wilkinson J."/>
            <person name="Wu Y."/>
            <person name="Wyman D."/>
            <person name="Yadav S."/>
            <person name="Yang S."/>
            <person name="Yang X."/>
            <person name="Yeager S."/>
            <person name="Yee E."/>
            <person name="Young G."/>
            <person name="Zainoun J."/>
            <person name="Zembeck L."/>
            <person name="Zimmer A."/>
            <person name="Zody M."/>
            <person name="Lander E."/>
        </authorList>
    </citation>
    <scope>NUCLEOTIDE SEQUENCE [LARGE SCALE GENOMIC DNA]</scope>
</reference>
<keyword evidence="5 7" id="KW-0472">Membrane</keyword>